<dbReference type="InterPro" id="IPR002173">
    <property type="entry name" value="Carboh/pur_kinase_PfkB_CS"/>
</dbReference>
<accession>A0A0U1NMF7</accession>
<keyword evidence="5" id="KW-0067">ATP-binding</keyword>
<dbReference type="AlphaFoldDB" id="A0A0U1NMF7"/>
<dbReference type="PROSITE" id="PS00584">
    <property type="entry name" value="PFKB_KINASES_2"/>
    <property type="match status" value="1"/>
</dbReference>
<reference evidence="7 8" key="1">
    <citation type="submission" date="2015-04" db="EMBL/GenBank/DDBJ databases">
        <authorList>
            <person name="Syromyatnikov M.Y."/>
            <person name="Popov V.N."/>
        </authorList>
    </citation>
    <scope>NUCLEOTIDE SEQUENCE [LARGE SCALE GENOMIC DNA]</scope>
    <source>
        <strain evidence="7 8">CECT 5292</strain>
    </source>
</reference>
<protein>
    <submittedName>
        <fullName evidence="7">2-dehydro-3-deoxygluconokinase</fullName>
        <ecNumber evidence="7">2.7.1.45</ecNumber>
    </submittedName>
</protein>
<dbReference type="PANTHER" id="PTHR43085:SF1">
    <property type="entry name" value="PSEUDOURIDINE KINASE-RELATED"/>
    <property type="match status" value="1"/>
</dbReference>
<evidence type="ECO:0000313" key="7">
    <source>
        <dbReference type="EMBL" id="CRK75911.1"/>
    </source>
</evidence>
<evidence type="ECO:0000256" key="3">
    <source>
        <dbReference type="ARBA" id="ARBA00022741"/>
    </source>
</evidence>
<dbReference type="Pfam" id="PF00294">
    <property type="entry name" value="PfkB"/>
    <property type="match status" value="1"/>
</dbReference>
<sequence length="311" mass="33172">MIICCGEALIDMVPETLASGESSYVPRSGGAVFNTAVAMGRLGIECALVSGISNDLFGEQLVQGLEHSNVATDHLIRSDLPTTLAFVKLVNGHASYAFYDENTAGRMLTRADAVTLPKECHALYFGGISLATLPCQEFYLETLAQNSEGRVVMIDPNIRPAFIADEMQYRAVLTDAFERVDIVKVSDEDLDWIDQSDATLEEKARALLGRGPSVVIITRGGDGALIYLKGSDAPVTVAAQKVTVADTVGAGDSFNAGFLANLEDNDLLTPEKIANLCAEQAREAAQFAASVAAITVTRQGANPPWRDELTA</sequence>
<evidence type="ECO:0000259" key="6">
    <source>
        <dbReference type="Pfam" id="PF00294"/>
    </source>
</evidence>
<dbReference type="Proteomes" id="UP000048949">
    <property type="component" value="Unassembled WGS sequence"/>
</dbReference>
<organism evidence="7 8">
    <name type="scientific">Nereida ignava</name>
    <dbReference type="NCBI Taxonomy" id="282199"/>
    <lineage>
        <taxon>Bacteria</taxon>
        <taxon>Pseudomonadati</taxon>
        <taxon>Pseudomonadota</taxon>
        <taxon>Alphaproteobacteria</taxon>
        <taxon>Rhodobacterales</taxon>
        <taxon>Roseobacteraceae</taxon>
        <taxon>Nereida</taxon>
    </lineage>
</organism>
<dbReference type="OrthoDB" id="9795789at2"/>
<keyword evidence="8" id="KW-1185">Reference proteome</keyword>
<proteinExistence type="inferred from homology"/>
<dbReference type="STRING" id="282199.GCA_001049735_01967"/>
<evidence type="ECO:0000256" key="1">
    <source>
        <dbReference type="ARBA" id="ARBA00010688"/>
    </source>
</evidence>
<dbReference type="EC" id="2.7.1.45" evidence="7"/>
<evidence type="ECO:0000256" key="5">
    <source>
        <dbReference type="ARBA" id="ARBA00022840"/>
    </source>
</evidence>
<gene>
    <name evidence="7" type="primary">kdgK_1</name>
    <name evidence="7" type="ORF">NIG5292_01968</name>
</gene>
<keyword evidence="4 7" id="KW-0418">Kinase</keyword>
<dbReference type="InterPro" id="IPR050306">
    <property type="entry name" value="PfkB_Carbo_kinase"/>
</dbReference>
<dbReference type="GO" id="GO:0008673">
    <property type="term" value="F:2-dehydro-3-deoxygluconokinase activity"/>
    <property type="evidence" value="ECO:0007669"/>
    <property type="project" value="UniProtKB-EC"/>
</dbReference>
<evidence type="ECO:0000313" key="8">
    <source>
        <dbReference type="Proteomes" id="UP000048949"/>
    </source>
</evidence>
<dbReference type="CDD" id="cd01167">
    <property type="entry name" value="bac_FRK"/>
    <property type="match status" value="1"/>
</dbReference>
<dbReference type="GO" id="GO:0005524">
    <property type="term" value="F:ATP binding"/>
    <property type="evidence" value="ECO:0007669"/>
    <property type="project" value="UniProtKB-KW"/>
</dbReference>
<dbReference type="Gene3D" id="3.40.1190.20">
    <property type="match status" value="1"/>
</dbReference>
<comment type="similarity">
    <text evidence="1">Belongs to the carbohydrate kinase PfkB family.</text>
</comment>
<dbReference type="EMBL" id="CVQV01000010">
    <property type="protein sequence ID" value="CRK75911.1"/>
    <property type="molecule type" value="Genomic_DNA"/>
</dbReference>
<evidence type="ECO:0000256" key="2">
    <source>
        <dbReference type="ARBA" id="ARBA00022679"/>
    </source>
</evidence>
<dbReference type="InterPro" id="IPR011611">
    <property type="entry name" value="PfkB_dom"/>
</dbReference>
<dbReference type="SUPFAM" id="SSF53613">
    <property type="entry name" value="Ribokinase-like"/>
    <property type="match status" value="1"/>
</dbReference>
<name>A0A0U1NMF7_9RHOB</name>
<keyword evidence="3" id="KW-0547">Nucleotide-binding</keyword>
<dbReference type="RefSeq" id="WP_048599330.1">
    <property type="nucleotide sequence ID" value="NZ_CBFHGK010000015.1"/>
</dbReference>
<dbReference type="PANTHER" id="PTHR43085">
    <property type="entry name" value="HEXOKINASE FAMILY MEMBER"/>
    <property type="match status" value="1"/>
</dbReference>
<dbReference type="InterPro" id="IPR029056">
    <property type="entry name" value="Ribokinase-like"/>
</dbReference>
<evidence type="ECO:0000256" key="4">
    <source>
        <dbReference type="ARBA" id="ARBA00022777"/>
    </source>
</evidence>
<keyword evidence="2 7" id="KW-0808">Transferase</keyword>
<feature type="domain" description="Carbohydrate kinase PfkB" evidence="6">
    <location>
        <begin position="2"/>
        <end position="305"/>
    </location>
</feature>